<dbReference type="AlphaFoldDB" id="A0A518DX72"/>
<comment type="similarity">
    <text evidence="1">Belongs to the Gfo/Idh/MocA family.</text>
</comment>
<dbReference type="RefSeq" id="WP_145055089.1">
    <property type="nucleotide sequence ID" value="NZ_CP036433.1"/>
</dbReference>
<name>A0A518DX72_9BACT</name>
<dbReference type="KEGG" id="lcre:Pla8534_42820"/>
<dbReference type="Proteomes" id="UP000317648">
    <property type="component" value="Chromosome"/>
</dbReference>
<organism evidence="4 5">
    <name type="scientific">Lignipirellula cremea</name>
    <dbReference type="NCBI Taxonomy" id="2528010"/>
    <lineage>
        <taxon>Bacteria</taxon>
        <taxon>Pseudomonadati</taxon>
        <taxon>Planctomycetota</taxon>
        <taxon>Planctomycetia</taxon>
        <taxon>Pirellulales</taxon>
        <taxon>Pirellulaceae</taxon>
        <taxon>Lignipirellula</taxon>
    </lineage>
</organism>
<dbReference type="Pfam" id="PF01408">
    <property type="entry name" value="GFO_IDH_MocA"/>
    <property type="match status" value="1"/>
</dbReference>
<reference evidence="4 5" key="1">
    <citation type="submission" date="2019-02" db="EMBL/GenBank/DDBJ databases">
        <title>Deep-cultivation of Planctomycetes and their phenomic and genomic characterization uncovers novel biology.</title>
        <authorList>
            <person name="Wiegand S."/>
            <person name="Jogler M."/>
            <person name="Boedeker C."/>
            <person name="Pinto D."/>
            <person name="Vollmers J."/>
            <person name="Rivas-Marin E."/>
            <person name="Kohn T."/>
            <person name="Peeters S.H."/>
            <person name="Heuer A."/>
            <person name="Rast P."/>
            <person name="Oberbeckmann S."/>
            <person name="Bunk B."/>
            <person name="Jeske O."/>
            <person name="Meyerdierks A."/>
            <person name="Storesund J.E."/>
            <person name="Kallscheuer N."/>
            <person name="Luecker S."/>
            <person name="Lage O.M."/>
            <person name="Pohl T."/>
            <person name="Merkel B.J."/>
            <person name="Hornburger P."/>
            <person name="Mueller R.-W."/>
            <person name="Bruemmer F."/>
            <person name="Labrenz M."/>
            <person name="Spormann A.M."/>
            <person name="Op den Camp H."/>
            <person name="Overmann J."/>
            <person name="Amann R."/>
            <person name="Jetten M.S.M."/>
            <person name="Mascher T."/>
            <person name="Medema M.H."/>
            <person name="Devos D.P."/>
            <person name="Kaster A.-K."/>
            <person name="Ovreas L."/>
            <person name="Rohde M."/>
            <person name="Galperin M.Y."/>
            <person name="Jogler C."/>
        </authorList>
    </citation>
    <scope>NUCLEOTIDE SEQUENCE [LARGE SCALE GENOMIC DNA]</scope>
    <source>
        <strain evidence="4 5">Pla85_3_4</strain>
    </source>
</reference>
<dbReference type="EMBL" id="CP036433">
    <property type="protein sequence ID" value="QDU96461.1"/>
    <property type="molecule type" value="Genomic_DNA"/>
</dbReference>
<dbReference type="Gene3D" id="3.30.360.10">
    <property type="entry name" value="Dihydrodipicolinate Reductase, domain 2"/>
    <property type="match status" value="1"/>
</dbReference>
<dbReference type="GO" id="GO:0050112">
    <property type="term" value="F:inositol 2-dehydrogenase (NAD+) activity"/>
    <property type="evidence" value="ECO:0007669"/>
    <property type="project" value="UniProtKB-EC"/>
</dbReference>
<keyword evidence="2 4" id="KW-0560">Oxidoreductase</keyword>
<dbReference type="PANTHER" id="PTHR43708:SF5">
    <property type="entry name" value="CONSERVED EXPRESSED OXIDOREDUCTASE (EUROFUNG)-RELATED"/>
    <property type="match status" value="1"/>
</dbReference>
<dbReference type="GO" id="GO:0000166">
    <property type="term" value="F:nucleotide binding"/>
    <property type="evidence" value="ECO:0007669"/>
    <property type="project" value="InterPro"/>
</dbReference>
<dbReference type="InterPro" id="IPR051317">
    <property type="entry name" value="Gfo/Idh/MocA_oxidoreduct"/>
</dbReference>
<evidence type="ECO:0000256" key="1">
    <source>
        <dbReference type="ARBA" id="ARBA00010928"/>
    </source>
</evidence>
<dbReference type="SUPFAM" id="SSF51735">
    <property type="entry name" value="NAD(P)-binding Rossmann-fold domains"/>
    <property type="match status" value="1"/>
</dbReference>
<dbReference type="EC" id="1.1.1.18" evidence="4"/>
<dbReference type="Gene3D" id="3.40.50.720">
    <property type="entry name" value="NAD(P)-binding Rossmann-like Domain"/>
    <property type="match status" value="1"/>
</dbReference>
<evidence type="ECO:0000256" key="2">
    <source>
        <dbReference type="ARBA" id="ARBA00023002"/>
    </source>
</evidence>
<protein>
    <submittedName>
        <fullName evidence="4">Inositol 2-dehydrogenase/D-chiro-inositol 3-dehydrogenase</fullName>
        <ecNumber evidence="4">1.1.1.18</ecNumber>
    </submittedName>
</protein>
<accession>A0A518DX72</accession>
<evidence type="ECO:0000259" key="3">
    <source>
        <dbReference type="Pfam" id="PF01408"/>
    </source>
</evidence>
<dbReference type="SUPFAM" id="SSF55347">
    <property type="entry name" value="Glyceraldehyde-3-phosphate dehydrogenase-like, C-terminal domain"/>
    <property type="match status" value="1"/>
</dbReference>
<keyword evidence="5" id="KW-1185">Reference proteome</keyword>
<sequence length="337" mass="37698">MKLRVGIVGLGDAWESRHRPALRALSDRFEIRAFCAEVAHKAEIAAKEFNASPLDGFRSLAAREDVDAVLMLAPAWYGPAPILAACDAGKAIYCSAALDIEPRHASRIKERVEASGVAFMAEFPRRHAPATLRLKELIATRLGRPQLLFCHERLRKEETGPNGTRRYQPFSSATRELMELADWCRYVVDQEPTSVMGVEHDTDGNDKDYQMLSLDFSPEDRPGRGPLAQISCGRYLPRSWRDAISFRAPSALQVVCERGAAFVDLPSQVIWFDEAGQHIESLESERPVGEQLLTQFHRAVTSLVRKISDLEDAYRALHVVLAAQTSCQEGRRVPLDF</sequence>
<evidence type="ECO:0000313" key="4">
    <source>
        <dbReference type="EMBL" id="QDU96461.1"/>
    </source>
</evidence>
<dbReference type="PANTHER" id="PTHR43708">
    <property type="entry name" value="CONSERVED EXPRESSED OXIDOREDUCTASE (EUROFUNG)"/>
    <property type="match status" value="1"/>
</dbReference>
<gene>
    <name evidence="4" type="primary">iolG_15</name>
    <name evidence="4" type="ORF">Pla8534_42820</name>
</gene>
<evidence type="ECO:0000313" key="5">
    <source>
        <dbReference type="Proteomes" id="UP000317648"/>
    </source>
</evidence>
<proteinExistence type="inferred from homology"/>
<dbReference type="InterPro" id="IPR000683">
    <property type="entry name" value="Gfo/Idh/MocA-like_OxRdtase_N"/>
</dbReference>
<dbReference type="OrthoDB" id="241454at2"/>
<dbReference type="InterPro" id="IPR036291">
    <property type="entry name" value="NAD(P)-bd_dom_sf"/>
</dbReference>
<feature type="domain" description="Gfo/Idh/MocA-like oxidoreductase N-terminal" evidence="3">
    <location>
        <begin position="3"/>
        <end position="122"/>
    </location>
</feature>